<evidence type="ECO:0000313" key="2">
    <source>
        <dbReference type="EMBL" id="KAB2929997.1"/>
    </source>
</evidence>
<dbReference type="Proteomes" id="UP000460298">
    <property type="component" value="Unassembled WGS sequence"/>
</dbReference>
<evidence type="ECO:0000313" key="3">
    <source>
        <dbReference type="Proteomes" id="UP000460298"/>
    </source>
</evidence>
<accession>A0A833GYQ4</accession>
<protein>
    <submittedName>
        <fullName evidence="2">Uncharacterized protein</fullName>
    </submittedName>
</protein>
<keyword evidence="1" id="KW-0472">Membrane</keyword>
<gene>
    <name evidence="2" type="ORF">F9K24_18370</name>
</gene>
<organism evidence="2 3">
    <name type="scientific">Leptonema illini</name>
    <dbReference type="NCBI Taxonomy" id="183"/>
    <lineage>
        <taxon>Bacteria</taxon>
        <taxon>Pseudomonadati</taxon>
        <taxon>Spirochaetota</taxon>
        <taxon>Spirochaetia</taxon>
        <taxon>Leptospirales</taxon>
        <taxon>Leptospiraceae</taxon>
        <taxon>Leptonema</taxon>
    </lineage>
</organism>
<sequence length="185" mass="19822">MVTAWTYGHFLVSIEMAGALFALVVSVGLLLQSPPKPLFASFLLLLALPQISIAMEFAGVFEAFPILFYAIVPFHVFTGPVGYSALQQISGEKRISVGLMLVAFIIAASASTASFFSGDRISIDLLLVTIRKRSINRLCGGIMNLLKFPPSGGINEGEDRLAEAYQGLASVRTQQGRVLPAKSGE</sequence>
<name>A0A833GYQ4_9LEPT</name>
<evidence type="ECO:0000256" key="1">
    <source>
        <dbReference type="SAM" id="Phobius"/>
    </source>
</evidence>
<comment type="caution">
    <text evidence="2">The sequence shown here is derived from an EMBL/GenBank/DDBJ whole genome shotgun (WGS) entry which is preliminary data.</text>
</comment>
<keyword evidence="1" id="KW-0812">Transmembrane</keyword>
<reference evidence="2 3" key="1">
    <citation type="submission" date="2019-10" db="EMBL/GenBank/DDBJ databases">
        <title>Extracellular Electron Transfer in a Candidatus Methanoperedens spp. Enrichment Culture.</title>
        <authorList>
            <person name="Berger S."/>
            <person name="Rangel Shaw D."/>
            <person name="Berben T."/>
            <person name="In 'T Zandt M."/>
            <person name="Frank J."/>
            <person name="Reimann J."/>
            <person name="Jetten M.S.M."/>
            <person name="Welte C.U."/>
        </authorList>
    </citation>
    <scope>NUCLEOTIDE SEQUENCE [LARGE SCALE GENOMIC DNA]</scope>
    <source>
        <strain evidence="2">SB12</strain>
    </source>
</reference>
<feature type="transmembrane region" description="Helical" evidence="1">
    <location>
        <begin position="66"/>
        <end position="86"/>
    </location>
</feature>
<feature type="transmembrane region" description="Helical" evidence="1">
    <location>
        <begin position="6"/>
        <end position="31"/>
    </location>
</feature>
<keyword evidence="1" id="KW-1133">Transmembrane helix</keyword>
<feature type="transmembrane region" description="Helical" evidence="1">
    <location>
        <begin position="38"/>
        <end position="60"/>
    </location>
</feature>
<dbReference type="EMBL" id="WBUI01000024">
    <property type="protein sequence ID" value="KAB2929997.1"/>
    <property type="molecule type" value="Genomic_DNA"/>
</dbReference>
<proteinExistence type="predicted"/>
<feature type="transmembrane region" description="Helical" evidence="1">
    <location>
        <begin position="98"/>
        <end position="116"/>
    </location>
</feature>
<dbReference type="AlphaFoldDB" id="A0A833GYQ4"/>